<sequence length="75" mass="8365">MIDSTVRLPAVNYPGRTAGAVVRPPLKANYYWLLPSHSHRHGQNFAVCVRPKLHNIPADCTQQDDVTAASRQVRT</sequence>
<protein>
    <submittedName>
        <fullName evidence="1">Uncharacterized protein</fullName>
    </submittedName>
</protein>
<organism evidence="1">
    <name type="scientific">candidate division WOR-3 bacterium</name>
    <dbReference type="NCBI Taxonomy" id="2052148"/>
    <lineage>
        <taxon>Bacteria</taxon>
        <taxon>Bacteria division WOR-3</taxon>
    </lineage>
</organism>
<gene>
    <name evidence="1" type="ORF">ENS41_05400</name>
</gene>
<proteinExistence type="predicted"/>
<dbReference type="AlphaFoldDB" id="A0A7C4CBM4"/>
<dbReference type="EMBL" id="DSUT01000112">
    <property type="protein sequence ID" value="HGK28373.1"/>
    <property type="molecule type" value="Genomic_DNA"/>
</dbReference>
<evidence type="ECO:0000313" key="1">
    <source>
        <dbReference type="EMBL" id="HGK28373.1"/>
    </source>
</evidence>
<comment type="caution">
    <text evidence="1">The sequence shown here is derived from an EMBL/GenBank/DDBJ whole genome shotgun (WGS) entry which is preliminary data.</text>
</comment>
<accession>A0A7C4CBM4</accession>
<name>A0A7C4CBM4_UNCW3</name>
<reference evidence="1" key="1">
    <citation type="journal article" date="2020" name="mSystems">
        <title>Genome- and Community-Level Interaction Insights into Carbon Utilization and Element Cycling Functions of Hydrothermarchaeota in Hydrothermal Sediment.</title>
        <authorList>
            <person name="Zhou Z."/>
            <person name="Liu Y."/>
            <person name="Xu W."/>
            <person name="Pan J."/>
            <person name="Luo Z.H."/>
            <person name="Li M."/>
        </authorList>
    </citation>
    <scope>NUCLEOTIDE SEQUENCE [LARGE SCALE GENOMIC DNA]</scope>
    <source>
        <strain evidence="1">SpSt-488</strain>
    </source>
</reference>